<sequence>MSKSARIIAKLVTITIITFQVFSVPVPAMAQTKDMNKNTTFEVVDNATGVPAKGILTKDKWSGETDYTISMNIWYGNNADRWRLYENDKLIVDEKLVNNSPNPQKAEKIFKDKPNGEYTYRAELINKFGITVIDETVTHKVTKNETKIDIDLPDKAIGKPAVGYKVISEDDTNVTWAVYVANPNKNYIWAGNDFSTWGVSFDTTAKILSVENAGSFNQDGQKVTINLKQDEQLLGLNTTRVFTVKVEKQGNEVSPKNIMPNQFRGSIDYPEYEGLPSTFIKGKKDLNASDLIYNPKEYYNATVKSNTGNKLIALNQNSKTQLIMGLPKKMPMPVNGVNGLRIWMPSKYLAMGIGTSQELFRINLNFMVGLSIKENFTCGLAPIESGYTENIVTIDGQKWSWPIQKKHPDGPFQQEKGNFNEVKKQYMDYLPCDAEHSSYVTLKTGETDDSSYVSSAISSAISITLTREFLYAIPKNDFDNFIKGAKDPWAEYVLVDNAYNRGVYGLLQRNLFTTNREKAMNSTDLNKDFELSGFANHIETIRNIITQMDNETENIYDEKLTLDEVDNYLKELRLFYKNGTPTDAEWDEMVKDVHNAFNVLSSHWGDNTISYRYDFLTVLRVAKAHLPTPVNPAPSGASWVEQVNGGNH</sequence>
<organism evidence="2 3">
    <name type="scientific">Clostridium frigidicarnis</name>
    <dbReference type="NCBI Taxonomy" id="84698"/>
    <lineage>
        <taxon>Bacteria</taxon>
        <taxon>Bacillati</taxon>
        <taxon>Bacillota</taxon>
        <taxon>Clostridia</taxon>
        <taxon>Eubacteriales</taxon>
        <taxon>Clostridiaceae</taxon>
        <taxon>Clostridium</taxon>
    </lineage>
</organism>
<dbReference type="AlphaFoldDB" id="A0A1I0X3F0"/>
<keyword evidence="1" id="KW-0732">Signal</keyword>
<accession>A0A1I0X3F0</accession>
<feature type="signal peptide" evidence="1">
    <location>
        <begin position="1"/>
        <end position="30"/>
    </location>
</feature>
<proteinExistence type="predicted"/>
<dbReference type="Gene3D" id="2.60.40.10">
    <property type="entry name" value="Immunoglobulins"/>
    <property type="match status" value="1"/>
</dbReference>
<reference evidence="2 3" key="1">
    <citation type="submission" date="2016-10" db="EMBL/GenBank/DDBJ databases">
        <authorList>
            <person name="de Groot N.N."/>
        </authorList>
    </citation>
    <scope>NUCLEOTIDE SEQUENCE [LARGE SCALE GENOMIC DNA]</scope>
    <source>
        <strain evidence="2 3">DSM 12271</strain>
    </source>
</reference>
<feature type="chain" id="PRO_5011795574" description="Chitinase A N-terminal domain-containing protein" evidence="1">
    <location>
        <begin position="31"/>
        <end position="648"/>
    </location>
</feature>
<name>A0A1I0X3F0_9CLOT</name>
<dbReference type="InterPro" id="IPR014756">
    <property type="entry name" value="Ig_E-set"/>
</dbReference>
<protein>
    <recommendedName>
        <fullName evidence="4">Chitinase A N-terminal domain-containing protein</fullName>
    </recommendedName>
</protein>
<evidence type="ECO:0000313" key="2">
    <source>
        <dbReference type="EMBL" id="SFA95354.1"/>
    </source>
</evidence>
<dbReference type="Proteomes" id="UP000198619">
    <property type="component" value="Unassembled WGS sequence"/>
</dbReference>
<evidence type="ECO:0000256" key="1">
    <source>
        <dbReference type="SAM" id="SignalP"/>
    </source>
</evidence>
<dbReference type="SUPFAM" id="SSF81296">
    <property type="entry name" value="E set domains"/>
    <property type="match status" value="1"/>
</dbReference>
<keyword evidence="3" id="KW-1185">Reference proteome</keyword>
<evidence type="ECO:0000313" key="3">
    <source>
        <dbReference type="Proteomes" id="UP000198619"/>
    </source>
</evidence>
<dbReference type="InterPro" id="IPR013783">
    <property type="entry name" value="Ig-like_fold"/>
</dbReference>
<dbReference type="RefSeq" id="WP_090039695.1">
    <property type="nucleotide sequence ID" value="NZ_FOKI01000007.1"/>
</dbReference>
<dbReference type="STRING" id="84698.SAMN04488528_100733"/>
<dbReference type="OrthoDB" id="9802318at2"/>
<dbReference type="EMBL" id="FOKI01000007">
    <property type="protein sequence ID" value="SFA95354.1"/>
    <property type="molecule type" value="Genomic_DNA"/>
</dbReference>
<evidence type="ECO:0008006" key="4">
    <source>
        <dbReference type="Google" id="ProtNLM"/>
    </source>
</evidence>
<gene>
    <name evidence="2" type="ORF">SAMN04488528_100733</name>
</gene>